<proteinExistence type="predicted"/>
<dbReference type="Proteomes" id="UP000436088">
    <property type="component" value="Unassembled WGS sequence"/>
</dbReference>
<gene>
    <name evidence="2" type="ORF">F3Y22_tig00002237pilonHSYRG00257</name>
</gene>
<dbReference type="InterPro" id="IPR019845">
    <property type="entry name" value="Squalene/phytoene_synthase_CS"/>
</dbReference>
<dbReference type="EMBL" id="VEPZ02000167">
    <property type="protein sequence ID" value="KAE8732098.1"/>
    <property type="molecule type" value="Genomic_DNA"/>
</dbReference>
<dbReference type="GO" id="GO:0051996">
    <property type="term" value="F:squalene synthase [NAD(P)H] activity"/>
    <property type="evidence" value="ECO:0007669"/>
    <property type="project" value="InterPro"/>
</dbReference>
<dbReference type="InterPro" id="IPR044844">
    <property type="entry name" value="Trans_IPPS_euk-type"/>
</dbReference>
<reference evidence="2" key="1">
    <citation type="submission" date="2019-09" db="EMBL/GenBank/DDBJ databases">
        <title>Draft genome information of white flower Hibiscus syriacus.</title>
        <authorList>
            <person name="Kim Y.-M."/>
        </authorList>
    </citation>
    <scope>NUCLEOTIDE SEQUENCE [LARGE SCALE GENOMIC DNA]</scope>
    <source>
        <strain evidence="2">YM2019G1</strain>
    </source>
</reference>
<evidence type="ECO:0000313" key="2">
    <source>
        <dbReference type="EMBL" id="KAE8732098.1"/>
    </source>
</evidence>
<dbReference type="AlphaFoldDB" id="A0A6A3CXM0"/>
<dbReference type="InterPro" id="IPR008949">
    <property type="entry name" value="Isoprenoid_synthase_dom_sf"/>
</dbReference>
<dbReference type="GO" id="GO:0005789">
    <property type="term" value="C:endoplasmic reticulum membrane"/>
    <property type="evidence" value="ECO:0007669"/>
    <property type="project" value="TreeGrafter"/>
</dbReference>
<keyword evidence="3" id="KW-1185">Reference proteome</keyword>
<accession>A0A6A3CXM0</accession>
<dbReference type="PANTHER" id="PTHR11626">
    <property type="entry name" value="FARNESYL-DIPHOSPHATE FARNESYLTRANSFERASE"/>
    <property type="match status" value="1"/>
</dbReference>
<dbReference type="Pfam" id="PF00494">
    <property type="entry name" value="SQS_PSY"/>
    <property type="match status" value="1"/>
</dbReference>
<dbReference type="PANTHER" id="PTHR11626:SF2">
    <property type="entry name" value="SQUALENE SYNTHASE"/>
    <property type="match status" value="1"/>
</dbReference>
<comment type="caution">
    <text evidence="2">The sequence shown here is derived from an EMBL/GenBank/DDBJ whole genome shotgun (WGS) entry which is preliminary data.</text>
</comment>
<dbReference type="GO" id="GO:0045338">
    <property type="term" value="P:farnesyl diphosphate metabolic process"/>
    <property type="evidence" value="ECO:0007669"/>
    <property type="project" value="InterPro"/>
</dbReference>
<dbReference type="InterPro" id="IPR002060">
    <property type="entry name" value="Squ/phyt_synthse"/>
</dbReference>
<dbReference type="Gene3D" id="1.10.600.10">
    <property type="entry name" value="Farnesyl Diphosphate Synthase"/>
    <property type="match status" value="1"/>
</dbReference>
<sequence>MALFNAVPPYFFSFDDSRILAGHLVNLYLVVPPPSLARRSSSKSLHVVTPTLTVDVTVLIRNSRALTLILRRRGPVRTPENAFDSHMPSPKRHRIDSDEDNLWEANCREKNEEIATRGMKFLNCWHAKGRGFTYVLRDIWIVYLCSWGHMDCLPIFFGTYGLFTYVLRDIWTDYLGLESEKKSKEEQDRSVLLSECQIRRELKLASRHAEKKILSEPHLAFCFSMLHKVSCSFAFIIQQLDTELRKAVCIFYLVLRVLDTVEDDTSVATDVKVPILKDFYRHIYDCNWHFSCEHLEVFSPSKEDSRFSVDYQEAIEDITKRMGAGMAKFICKEVETVDDYDEYCHYVAGLVGLGLSKLFHACGTEDLAPDSLSNLMGLFLQISSRMLQLQALFESLFDLCTVENRSGLHCHGWGLFKWHANWSKTS</sequence>
<dbReference type="SUPFAM" id="SSF48576">
    <property type="entry name" value="Terpenoid synthases"/>
    <property type="match status" value="1"/>
</dbReference>
<dbReference type="PROSITE" id="PS01044">
    <property type="entry name" value="SQUALEN_PHYTOEN_SYN_1"/>
    <property type="match status" value="1"/>
</dbReference>
<keyword evidence="1" id="KW-0808">Transferase</keyword>
<evidence type="ECO:0000256" key="1">
    <source>
        <dbReference type="ARBA" id="ARBA00022679"/>
    </source>
</evidence>
<evidence type="ECO:0000313" key="3">
    <source>
        <dbReference type="Proteomes" id="UP000436088"/>
    </source>
</evidence>
<name>A0A6A3CXM0_HIBSY</name>
<organism evidence="2 3">
    <name type="scientific">Hibiscus syriacus</name>
    <name type="common">Rose of Sharon</name>
    <dbReference type="NCBI Taxonomy" id="106335"/>
    <lineage>
        <taxon>Eukaryota</taxon>
        <taxon>Viridiplantae</taxon>
        <taxon>Streptophyta</taxon>
        <taxon>Embryophyta</taxon>
        <taxon>Tracheophyta</taxon>
        <taxon>Spermatophyta</taxon>
        <taxon>Magnoliopsida</taxon>
        <taxon>eudicotyledons</taxon>
        <taxon>Gunneridae</taxon>
        <taxon>Pentapetalae</taxon>
        <taxon>rosids</taxon>
        <taxon>malvids</taxon>
        <taxon>Malvales</taxon>
        <taxon>Malvaceae</taxon>
        <taxon>Malvoideae</taxon>
        <taxon>Hibiscus</taxon>
    </lineage>
</organism>
<protein>
    <submittedName>
        <fullName evidence="2">Squalene synthase</fullName>
    </submittedName>
</protein>